<gene>
    <name evidence="2" type="ORF">PHYPA_015129</name>
</gene>
<evidence type="ECO:0000313" key="4">
    <source>
        <dbReference type="Proteomes" id="UP000006727"/>
    </source>
</evidence>
<dbReference type="Pfam" id="PF13960">
    <property type="entry name" value="DUF4218"/>
    <property type="match status" value="1"/>
</dbReference>
<dbReference type="EMBL" id="ABEU02000011">
    <property type="protein sequence ID" value="PNR45358.1"/>
    <property type="molecule type" value="Genomic_DNA"/>
</dbReference>
<evidence type="ECO:0000313" key="3">
    <source>
        <dbReference type="EnsemblPlants" id="Pp3c11_17140V3.1"/>
    </source>
</evidence>
<evidence type="ECO:0000259" key="1">
    <source>
        <dbReference type="Pfam" id="PF13960"/>
    </source>
</evidence>
<proteinExistence type="predicted"/>
<dbReference type="AlphaFoldDB" id="A0A2K1JV02"/>
<organism evidence="2">
    <name type="scientific">Physcomitrium patens</name>
    <name type="common">Spreading-leaved earth moss</name>
    <name type="synonym">Physcomitrella patens</name>
    <dbReference type="NCBI Taxonomy" id="3218"/>
    <lineage>
        <taxon>Eukaryota</taxon>
        <taxon>Viridiplantae</taxon>
        <taxon>Streptophyta</taxon>
        <taxon>Embryophyta</taxon>
        <taxon>Bryophyta</taxon>
        <taxon>Bryophytina</taxon>
        <taxon>Bryopsida</taxon>
        <taxon>Funariidae</taxon>
        <taxon>Funariales</taxon>
        <taxon>Funariaceae</taxon>
        <taxon>Physcomitrium</taxon>
    </lineage>
</organism>
<evidence type="ECO:0000313" key="2">
    <source>
        <dbReference type="EMBL" id="PNR45358.1"/>
    </source>
</evidence>
<dbReference type="Proteomes" id="UP000006727">
    <property type="component" value="Chromosome 11"/>
</dbReference>
<feature type="domain" description="DUF4218" evidence="1">
    <location>
        <begin position="14"/>
        <end position="64"/>
    </location>
</feature>
<dbReference type="EnsemblPlants" id="Pp3c11_17140V3.1">
    <property type="protein sequence ID" value="Pp3c11_17140V3.1"/>
    <property type="gene ID" value="Pp3c11_17140"/>
</dbReference>
<reference evidence="3" key="3">
    <citation type="submission" date="2020-12" db="UniProtKB">
        <authorList>
            <consortium name="EnsemblPlants"/>
        </authorList>
    </citation>
    <scope>IDENTIFICATION</scope>
</reference>
<reference evidence="2 4" key="2">
    <citation type="journal article" date="2018" name="Plant J.">
        <title>The Physcomitrella patens chromosome-scale assembly reveals moss genome structure and evolution.</title>
        <authorList>
            <person name="Lang D."/>
            <person name="Ullrich K.K."/>
            <person name="Murat F."/>
            <person name="Fuchs J."/>
            <person name="Jenkins J."/>
            <person name="Haas F.B."/>
            <person name="Piednoel M."/>
            <person name="Gundlach H."/>
            <person name="Van Bel M."/>
            <person name="Meyberg R."/>
            <person name="Vives C."/>
            <person name="Morata J."/>
            <person name="Symeonidi A."/>
            <person name="Hiss M."/>
            <person name="Muchero W."/>
            <person name="Kamisugi Y."/>
            <person name="Saleh O."/>
            <person name="Blanc G."/>
            <person name="Decker E.L."/>
            <person name="van Gessel N."/>
            <person name="Grimwood J."/>
            <person name="Hayes R.D."/>
            <person name="Graham S.W."/>
            <person name="Gunter L.E."/>
            <person name="McDaniel S.F."/>
            <person name="Hoernstein S.N.W."/>
            <person name="Larsson A."/>
            <person name="Li F.W."/>
            <person name="Perroud P.F."/>
            <person name="Phillips J."/>
            <person name="Ranjan P."/>
            <person name="Rokshar D.S."/>
            <person name="Rothfels C.J."/>
            <person name="Schneider L."/>
            <person name="Shu S."/>
            <person name="Stevenson D.W."/>
            <person name="Thummler F."/>
            <person name="Tillich M."/>
            <person name="Villarreal Aguilar J.C."/>
            <person name="Widiez T."/>
            <person name="Wong G.K."/>
            <person name="Wymore A."/>
            <person name="Zhang Y."/>
            <person name="Zimmer A.D."/>
            <person name="Quatrano R.S."/>
            <person name="Mayer K.F.X."/>
            <person name="Goodstein D."/>
            <person name="Casacuberta J.M."/>
            <person name="Vandepoele K."/>
            <person name="Reski R."/>
            <person name="Cuming A.C."/>
            <person name="Tuskan G.A."/>
            <person name="Maumus F."/>
            <person name="Salse J."/>
            <person name="Schmutz J."/>
            <person name="Rensing S.A."/>
        </authorList>
    </citation>
    <scope>NUCLEOTIDE SEQUENCE [LARGE SCALE GENOMIC DNA]</scope>
    <source>
        <strain evidence="3 4">cv. Gransden 2004</strain>
    </source>
</reference>
<reference evidence="2 4" key="1">
    <citation type="journal article" date="2008" name="Science">
        <title>The Physcomitrella genome reveals evolutionary insights into the conquest of land by plants.</title>
        <authorList>
            <person name="Rensing S."/>
            <person name="Lang D."/>
            <person name="Zimmer A."/>
            <person name="Terry A."/>
            <person name="Salamov A."/>
            <person name="Shapiro H."/>
            <person name="Nishiyama T."/>
            <person name="Perroud P.-F."/>
            <person name="Lindquist E."/>
            <person name="Kamisugi Y."/>
            <person name="Tanahashi T."/>
            <person name="Sakakibara K."/>
            <person name="Fujita T."/>
            <person name="Oishi K."/>
            <person name="Shin-I T."/>
            <person name="Kuroki Y."/>
            <person name="Toyoda A."/>
            <person name="Suzuki Y."/>
            <person name="Hashimoto A."/>
            <person name="Yamaguchi K."/>
            <person name="Sugano A."/>
            <person name="Kohara Y."/>
            <person name="Fujiyama A."/>
            <person name="Anterola A."/>
            <person name="Aoki S."/>
            <person name="Ashton N."/>
            <person name="Barbazuk W.B."/>
            <person name="Barker E."/>
            <person name="Bennetzen J."/>
            <person name="Bezanilla M."/>
            <person name="Blankenship R."/>
            <person name="Cho S.H."/>
            <person name="Dutcher S."/>
            <person name="Estelle M."/>
            <person name="Fawcett J.A."/>
            <person name="Gundlach H."/>
            <person name="Hanada K."/>
            <person name="Heyl A."/>
            <person name="Hicks K.A."/>
            <person name="Hugh J."/>
            <person name="Lohr M."/>
            <person name="Mayer K."/>
            <person name="Melkozernov A."/>
            <person name="Murata T."/>
            <person name="Nelson D."/>
            <person name="Pils B."/>
            <person name="Prigge M."/>
            <person name="Reiss B."/>
            <person name="Renner T."/>
            <person name="Rombauts S."/>
            <person name="Rushton P."/>
            <person name="Sanderfoot A."/>
            <person name="Schween G."/>
            <person name="Shiu S.-H."/>
            <person name="Stueber K."/>
            <person name="Theodoulou F.L."/>
            <person name="Tu H."/>
            <person name="Van de Peer Y."/>
            <person name="Verrier P.J."/>
            <person name="Waters E."/>
            <person name="Wood A."/>
            <person name="Yang L."/>
            <person name="Cove D."/>
            <person name="Cuming A."/>
            <person name="Hasebe M."/>
            <person name="Lucas S."/>
            <person name="Mishler D.B."/>
            <person name="Reski R."/>
            <person name="Grigoriev I."/>
            <person name="Quatrano R.S."/>
            <person name="Boore J.L."/>
        </authorList>
    </citation>
    <scope>NUCLEOTIDE SEQUENCE [LARGE SCALE GENOMIC DNA]</scope>
    <source>
        <strain evidence="3 4">cv. Gransden 2004</strain>
    </source>
</reference>
<dbReference type="InterPro" id="IPR025452">
    <property type="entry name" value="DUF4218"/>
</dbReference>
<protein>
    <recommendedName>
        <fullName evidence="1">DUF4218 domain-containing protein</fullName>
    </recommendedName>
</protein>
<dbReference type="InParanoid" id="A0A2K1JV02"/>
<accession>A0A2K1JV02</accession>
<keyword evidence="4" id="KW-1185">Reference proteome</keyword>
<dbReference type="Gramene" id="Pp3c11_17140V3.1">
    <property type="protein sequence ID" value="Pp3c11_17140V3.1"/>
    <property type="gene ID" value="Pp3c11_17140"/>
</dbReference>
<sequence>MLNIWNFIDKLSIILHISQKKELLKNIALTFCILEKDFLLRLFDIMTHLMIYLTKDLFICGSVHC</sequence>
<name>A0A2K1JV02_PHYPA</name>